<evidence type="ECO:0000313" key="3">
    <source>
        <dbReference type="Proteomes" id="UP000230119"/>
    </source>
</evidence>
<feature type="transmembrane region" description="Helical" evidence="1">
    <location>
        <begin position="6"/>
        <end position="26"/>
    </location>
</feature>
<keyword evidence="1" id="KW-0812">Transmembrane</keyword>
<keyword evidence="1" id="KW-0472">Membrane</keyword>
<evidence type="ECO:0000256" key="1">
    <source>
        <dbReference type="SAM" id="Phobius"/>
    </source>
</evidence>
<accession>A0A2M7BTB4</accession>
<evidence type="ECO:0000313" key="2">
    <source>
        <dbReference type="EMBL" id="PIV08707.1"/>
    </source>
</evidence>
<comment type="caution">
    <text evidence="2">The sequence shown here is derived from an EMBL/GenBank/DDBJ whole genome shotgun (WGS) entry which is preliminary data.</text>
</comment>
<dbReference type="AlphaFoldDB" id="A0A2M7BTB4"/>
<organism evidence="2 3">
    <name type="scientific">Candidatus Roizmanbacteria bacterium CG03_land_8_20_14_0_80_39_12</name>
    <dbReference type="NCBI Taxonomy" id="1974847"/>
    <lineage>
        <taxon>Bacteria</taxon>
        <taxon>Candidatus Roizmaniibacteriota</taxon>
    </lineage>
</organism>
<protein>
    <submittedName>
        <fullName evidence="2">Uncharacterized protein</fullName>
    </submittedName>
</protein>
<keyword evidence="1" id="KW-1133">Transmembrane helix</keyword>
<reference evidence="3" key="1">
    <citation type="submission" date="2017-09" db="EMBL/GenBank/DDBJ databases">
        <title>Depth-based differentiation of microbial function through sediment-hosted aquifers and enrichment of novel symbionts in the deep terrestrial subsurface.</title>
        <authorList>
            <person name="Probst A.J."/>
            <person name="Ladd B."/>
            <person name="Jarett J.K."/>
            <person name="Geller-Mcgrath D.E."/>
            <person name="Sieber C.M.K."/>
            <person name="Emerson J.B."/>
            <person name="Anantharaman K."/>
            <person name="Thomas B.C."/>
            <person name="Malmstrom R."/>
            <person name="Stieglmeier M."/>
            <person name="Klingl A."/>
            <person name="Woyke T."/>
            <person name="Ryan C.M."/>
            <person name="Banfield J.F."/>
        </authorList>
    </citation>
    <scope>NUCLEOTIDE SEQUENCE [LARGE SCALE GENOMIC DNA]</scope>
</reference>
<dbReference type="Proteomes" id="UP000230119">
    <property type="component" value="Unassembled WGS sequence"/>
</dbReference>
<gene>
    <name evidence="2" type="ORF">COS52_01280</name>
</gene>
<feature type="non-terminal residue" evidence="2">
    <location>
        <position position="1"/>
    </location>
</feature>
<name>A0A2M7BTB4_9BACT</name>
<sequence>LFTTPLIILLFAASFFFSWFQVKGYYSIPQDLLLMSKIIQTFTKPTDKVVADRMGDTTLLYLSDRRGSPLLYREPEEMKKMGYRYILTDKKEIMEKLLLLKYEKLFENNQFALFAL</sequence>
<proteinExistence type="predicted"/>
<dbReference type="EMBL" id="PEVA01000052">
    <property type="protein sequence ID" value="PIV08707.1"/>
    <property type="molecule type" value="Genomic_DNA"/>
</dbReference>